<gene>
    <name evidence="1" type="ORF">SCLCIDRAFT_74636</name>
</gene>
<organism evidence="1 2">
    <name type="scientific">Scleroderma citrinum Foug A</name>
    <dbReference type="NCBI Taxonomy" id="1036808"/>
    <lineage>
        <taxon>Eukaryota</taxon>
        <taxon>Fungi</taxon>
        <taxon>Dikarya</taxon>
        <taxon>Basidiomycota</taxon>
        <taxon>Agaricomycotina</taxon>
        <taxon>Agaricomycetes</taxon>
        <taxon>Agaricomycetidae</taxon>
        <taxon>Boletales</taxon>
        <taxon>Sclerodermatineae</taxon>
        <taxon>Sclerodermataceae</taxon>
        <taxon>Scleroderma</taxon>
    </lineage>
</organism>
<dbReference type="OrthoDB" id="2606601at2759"/>
<evidence type="ECO:0000313" key="1">
    <source>
        <dbReference type="EMBL" id="KIM54167.1"/>
    </source>
</evidence>
<proteinExistence type="predicted"/>
<keyword evidence="2" id="KW-1185">Reference proteome</keyword>
<accession>A0A0C2ZNJ0</accession>
<dbReference type="AlphaFoldDB" id="A0A0C2ZNJ0"/>
<name>A0A0C2ZNJ0_9AGAM</name>
<dbReference type="InParanoid" id="A0A0C2ZNJ0"/>
<reference evidence="1 2" key="1">
    <citation type="submission" date="2014-04" db="EMBL/GenBank/DDBJ databases">
        <authorList>
            <consortium name="DOE Joint Genome Institute"/>
            <person name="Kuo A."/>
            <person name="Kohler A."/>
            <person name="Nagy L.G."/>
            <person name="Floudas D."/>
            <person name="Copeland A."/>
            <person name="Barry K.W."/>
            <person name="Cichocki N."/>
            <person name="Veneault-Fourrey C."/>
            <person name="LaButti K."/>
            <person name="Lindquist E.A."/>
            <person name="Lipzen A."/>
            <person name="Lundell T."/>
            <person name="Morin E."/>
            <person name="Murat C."/>
            <person name="Sun H."/>
            <person name="Tunlid A."/>
            <person name="Henrissat B."/>
            <person name="Grigoriev I.V."/>
            <person name="Hibbett D.S."/>
            <person name="Martin F."/>
            <person name="Nordberg H.P."/>
            <person name="Cantor M.N."/>
            <person name="Hua S.X."/>
        </authorList>
    </citation>
    <scope>NUCLEOTIDE SEQUENCE [LARGE SCALE GENOMIC DNA]</scope>
    <source>
        <strain evidence="1 2">Foug A</strain>
    </source>
</reference>
<reference evidence="2" key="2">
    <citation type="submission" date="2015-01" db="EMBL/GenBank/DDBJ databases">
        <title>Evolutionary Origins and Diversification of the Mycorrhizal Mutualists.</title>
        <authorList>
            <consortium name="DOE Joint Genome Institute"/>
            <consortium name="Mycorrhizal Genomics Consortium"/>
            <person name="Kohler A."/>
            <person name="Kuo A."/>
            <person name="Nagy L.G."/>
            <person name="Floudas D."/>
            <person name="Copeland A."/>
            <person name="Barry K.W."/>
            <person name="Cichocki N."/>
            <person name="Veneault-Fourrey C."/>
            <person name="LaButti K."/>
            <person name="Lindquist E.A."/>
            <person name="Lipzen A."/>
            <person name="Lundell T."/>
            <person name="Morin E."/>
            <person name="Murat C."/>
            <person name="Riley R."/>
            <person name="Ohm R."/>
            <person name="Sun H."/>
            <person name="Tunlid A."/>
            <person name="Henrissat B."/>
            <person name="Grigoriev I.V."/>
            <person name="Hibbett D.S."/>
            <person name="Martin F."/>
        </authorList>
    </citation>
    <scope>NUCLEOTIDE SEQUENCE [LARGE SCALE GENOMIC DNA]</scope>
    <source>
        <strain evidence="2">Foug A</strain>
    </source>
</reference>
<sequence>MCIVQVHIIFKPPDHLGVYLHPLAYVEWFTLLRQCDPISGQFIVTHSTRNHR</sequence>
<evidence type="ECO:0000313" key="2">
    <source>
        <dbReference type="Proteomes" id="UP000053989"/>
    </source>
</evidence>
<protein>
    <submittedName>
        <fullName evidence="1">Uncharacterized protein</fullName>
    </submittedName>
</protein>
<dbReference type="EMBL" id="KN822160">
    <property type="protein sequence ID" value="KIM54167.1"/>
    <property type="molecule type" value="Genomic_DNA"/>
</dbReference>
<feature type="non-terminal residue" evidence="1">
    <location>
        <position position="52"/>
    </location>
</feature>
<dbReference type="Proteomes" id="UP000053989">
    <property type="component" value="Unassembled WGS sequence"/>
</dbReference>
<dbReference type="HOGENOM" id="CLU_3074372_0_0_1"/>